<sequence length="79" mass="8920">MSKNRIFYDDNENLPSPTKELRDVPFSRVSKTIVKVPELIDSGTLSTSTRHRSDIFSVDELASSPNIRDKKPENSVKKG</sequence>
<protein>
    <submittedName>
        <fullName evidence="1">11333_t:CDS:1</fullName>
    </submittedName>
</protein>
<evidence type="ECO:0000313" key="2">
    <source>
        <dbReference type="Proteomes" id="UP000789920"/>
    </source>
</evidence>
<feature type="non-terminal residue" evidence="1">
    <location>
        <position position="79"/>
    </location>
</feature>
<name>A0ACA9QGF0_9GLOM</name>
<gene>
    <name evidence="1" type="ORF">RPERSI_LOCUS14137</name>
</gene>
<evidence type="ECO:0000313" key="1">
    <source>
        <dbReference type="EMBL" id="CAG8750502.1"/>
    </source>
</evidence>
<accession>A0ACA9QGF0</accession>
<keyword evidence="2" id="KW-1185">Reference proteome</keyword>
<organism evidence="1 2">
    <name type="scientific">Racocetra persica</name>
    <dbReference type="NCBI Taxonomy" id="160502"/>
    <lineage>
        <taxon>Eukaryota</taxon>
        <taxon>Fungi</taxon>
        <taxon>Fungi incertae sedis</taxon>
        <taxon>Mucoromycota</taxon>
        <taxon>Glomeromycotina</taxon>
        <taxon>Glomeromycetes</taxon>
        <taxon>Diversisporales</taxon>
        <taxon>Gigasporaceae</taxon>
        <taxon>Racocetra</taxon>
    </lineage>
</organism>
<dbReference type="Proteomes" id="UP000789920">
    <property type="component" value="Unassembled WGS sequence"/>
</dbReference>
<reference evidence="1" key="1">
    <citation type="submission" date="2021-06" db="EMBL/GenBank/DDBJ databases">
        <authorList>
            <person name="Kallberg Y."/>
            <person name="Tangrot J."/>
            <person name="Rosling A."/>
        </authorList>
    </citation>
    <scope>NUCLEOTIDE SEQUENCE</scope>
    <source>
        <strain evidence="1">MA461A</strain>
    </source>
</reference>
<dbReference type="EMBL" id="CAJVQC010032207">
    <property type="protein sequence ID" value="CAG8750502.1"/>
    <property type="molecule type" value="Genomic_DNA"/>
</dbReference>
<proteinExistence type="predicted"/>
<comment type="caution">
    <text evidence="1">The sequence shown here is derived from an EMBL/GenBank/DDBJ whole genome shotgun (WGS) entry which is preliminary data.</text>
</comment>